<protein>
    <submittedName>
        <fullName evidence="2">Formylglycine-generating enzyme family protein</fullName>
    </submittedName>
</protein>
<dbReference type="OrthoDB" id="9768004at2"/>
<dbReference type="AlphaFoldDB" id="A0A3E1NHG4"/>
<dbReference type="RefSeq" id="WP_116848051.1">
    <property type="nucleotide sequence ID" value="NZ_QTJU01000005.1"/>
</dbReference>
<evidence type="ECO:0000313" key="3">
    <source>
        <dbReference type="Proteomes" id="UP000261284"/>
    </source>
</evidence>
<dbReference type="SUPFAM" id="SSF56436">
    <property type="entry name" value="C-type lectin-like"/>
    <property type="match status" value="1"/>
</dbReference>
<comment type="caution">
    <text evidence="2">The sequence shown here is derived from an EMBL/GenBank/DDBJ whole genome shotgun (WGS) entry which is preliminary data.</text>
</comment>
<dbReference type="InterPro" id="IPR005532">
    <property type="entry name" value="SUMF_dom"/>
</dbReference>
<evidence type="ECO:0000313" key="2">
    <source>
        <dbReference type="EMBL" id="RFM27294.1"/>
    </source>
</evidence>
<gene>
    <name evidence="2" type="ORF">DXN05_14800</name>
</gene>
<organism evidence="2 3">
    <name type="scientific">Deminuibacter soli</name>
    <dbReference type="NCBI Taxonomy" id="2291815"/>
    <lineage>
        <taxon>Bacteria</taxon>
        <taxon>Pseudomonadati</taxon>
        <taxon>Bacteroidota</taxon>
        <taxon>Chitinophagia</taxon>
        <taxon>Chitinophagales</taxon>
        <taxon>Chitinophagaceae</taxon>
        <taxon>Deminuibacter</taxon>
    </lineage>
</organism>
<dbReference type="Gene3D" id="3.90.1580.10">
    <property type="entry name" value="paralog of FGE (formylglycine-generating enzyme)"/>
    <property type="match status" value="1"/>
</dbReference>
<evidence type="ECO:0000259" key="1">
    <source>
        <dbReference type="Pfam" id="PF03781"/>
    </source>
</evidence>
<sequence>MRTIILFPMMLALLEASCNSGVVKEQPAGDSAKVTAVSCGGGASRAGRLAHGGKATMQVSNLGYAIPATADTAHWPPRPWPAGMVWIPGGSFIMGGVGSFSRKDEFPQHRVALDGFWMDQTELTNAAFAQFIQATHFVTVAEQKPQWEELKQQLPPGTPKPDDALLVAGAMVFTPTQHAVDLNDYSQWWRYVPGVNWRNPDGAGNQPGLEKHPVVQICWTDALAYAQWAGKALPTEAQWEYAARGGKEGREYGWDETVSMDEESDKANIWQGSFPYRNTQKDGYVLSAPVASYEANAYGLYDMMGNVWEWCNDWYRPDTYKTDLEKGTVHNPQGPAKSYDPDEPYAPKRVVRGGSFLCNAAYCASYRPSARMKTSPDSGENHTGFRCVLTDAAWRKLLEQHTQLAQR</sequence>
<proteinExistence type="predicted"/>
<dbReference type="InterPro" id="IPR051043">
    <property type="entry name" value="Sulfatase_Mod_Factor_Kinase"/>
</dbReference>
<dbReference type="InterPro" id="IPR042095">
    <property type="entry name" value="SUMF_sf"/>
</dbReference>
<dbReference type="EMBL" id="QTJU01000005">
    <property type="protein sequence ID" value="RFM27294.1"/>
    <property type="molecule type" value="Genomic_DNA"/>
</dbReference>
<reference evidence="2 3" key="1">
    <citation type="submission" date="2018-08" db="EMBL/GenBank/DDBJ databases">
        <title>Chitinophagaceae sp. K23C18032701, a novel bacterium isolated from forest soil.</title>
        <authorList>
            <person name="Wang C."/>
        </authorList>
    </citation>
    <scope>NUCLEOTIDE SEQUENCE [LARGE SCALE GENOMIC DNA]</scope>
    <source>
        <strain evidence="2 3">K23C18032701</strain>
    </source>
</reference>
<feature type="domain" description="Sulfatase-modifying factor enzyme-like" evidence="1">
    <location>
        <begin position="83"/>
        <end position="388"/>
    </location>
</feature>
<name>A0A3E1NHG4_9BACT</name>
<dbReference type="PANTHER" id="PTHR23150">
    <property type="entry name" value="SULFATASE MODIFYING FACTOR 1, 2"/>
    <property type="match status" value="1"/>
</dbReference>
<dbReference type="InterPro" id="IPR016187">
    <property type="entry name" value="CTDL_fold"/>
</dbReference>
<dbReference type="GO" id="GO:0120147">
    <property type="term" value="F:formylglycine-generating oxidase activity"/>
    <property type="evidence" value="ECO:0007669"/>
    <property type="project" value="TreeGrafter"/>
</dbReference>
<keyword evidence="3" id="KW-1185">Reference proteome</keyword>
<dbReference type="Proteomes" id="UP000261284">
    <property type="component" value="Unassembled WGS sequence"/>
</dbReference>
<dbReference type="Pfam" id="PF03781">
    <property type="entry name" value="FGE-sulfatase"/>
    <property type="match status" value="1"/>
</dbReference>
<dbReference type="PANTHER" id="PTHR23150:SF19">
    <property type="entry name" value="FORMYLGLYCINE-GENERATING ENZYME"/>
    <property type="match status" value="1"/>
</dbReference>
<accession>A0A3E1NHG4</accession>